<dbReference type="Proteomes" id="UP000070352">
    <property type="component" value="Unassembled WGS sequence"/>
</dbReference>
<dbReference type="InterPro" id="IPR029064">
    <property type="entry name" value="Ribosomal_eL30-like_sf"/>
</dbReference>
<name>A0A135L1N0_9BACI</name>
<dbReference type="PANTHER" id="PTHR43191">
    <property type="entry name" value="RRNA METHYLTRANSFERASE 3"/>
    <property type="match status" value="1"/>
</dbReference>
<organism evidence="5 6">
    <name type="scientific">Tepidibacillus decaturensis</name>
    <dbReference type="NCBI Taxonomy" id="1413211"/>
    <lineage>
        <taxon>Bacteria</taxon>
        <taxon>Bacillati</taxon>
        <taxon>Bacillota</taxon>
        <taxon>Bacilli</taxon>
        <taxon>Bacillales</taxon>
        <taxon>Bacillaceae</taxon>
        <taxon>Tepidibacillus</taxon>
    </lineage>
</organism>
<dbReference type="InterPro" id="IPR051259">
    <property type="entry name" value="rRNA_Methyltransferase"/>
</dbReference>
<keyword evidence="6" id="KW-1185">Reference proteome</keyword>
<keyword evidence="3" id="KW-0808">Transferase</keyword>
<dbReference type="InterPro" id="IPR013123">
    <property type="entry name" value="SpoU_subst-bd"/>
</dbReference>
<feature type="domain" description="RNA 2-O ribose methyltransferase substrate binding" evidence="4">
    <location>
        <begin position="37"/>
        <end position="112"/>
    </location>
</feature>
<dbReference type="PANTHER" id="PTHR43191:SF2">
    <property type="entry name" value="RRNA METHYLTRANSFERASE 3, MITOCHONDRIAL"/>
    <property type="match status" value="1"/>
</dbReference>
<accession>A0A135L1N0</accession>
<dbReference type="SUPFAM" id="SSF75217">
    <property type="entry name" value="alpha/beta knot"/>
    <property type="match status" value="1"/>
</dbReference>
<dbReference type="AlphaFoldDB" id="A0A135L1N0"/>
<evidence type="ECO:0000313" key="6">
    <source>
        <dbReference type="Proteomes" id="UP000070352"/>
    </source>
</evidence>
<comment type="similarity">
    <text evidence="1">Belongs to the class IV-like SAM-binding methyltransferase superfamily. RNA methyltransferase TrmH family.</text>
</comment>
<dbReference type="GO" id="GO:0008173">
    <property type="term" value="F:RNA methyltransferase activity"/>
    <property type="evidence" value="ECO:0007669"/>
    <property type="project" value="InterPro"/>
</dbReference>
<keyword evidence="2" id="KW-0489">Methyltransferase</keyword>
<comment type="caution">
    <text evidence="5">The sequence shown here is derived from an EMBL/GenBank/DDBJ whole genome shotgun (WGS) entry which is preliminary data.</text>
</comment>
<gene>
    <name evidence="5" type="ORF">U473_01855</name>
</gene>
<evidence type="ECO:0000256" key="3">
    <source>
        <dbReference type="ARBA" id="ARBA00022679"/>
    </source>
</evidence>
<dbReference type="Gene3D" id="3.30.1330.30">
    <property type="match status" value="1"/>
</dbReference>
<protein>
    <recommendedName>
        <fullName evidence="4">RNA 2-O ribose methyltransferase substrate binding domain-containing protein</fullName>
    </recommendedName>
</protein>
<dbReference type="Gene3D" id="3.40.1280.10">
    <property type="match status" value="1"/>
</dbReference>
<sequence>MESEKKMEVIQSTNNPRIKTWYQLKSKKGRQEQGLYIIEGIKLIEEAIDAKQEIEALIFDQGKDLPESLALHLEKYDLSIPIVSVSTPVIEKLSDTETPQGVLAILKKKNIEIEKLLENQFSFYLLIDQIQDPGNLGTIIRSADAAGVQGIILGNSTVELYNSKVIRSAMGSIFHLSIVQDELDQIIPKLQKNGVKVIGTSPYASKTYFEVDLTQKVAIIVGNEAKGLSDSRKQQVDEMIKIPLVGKAESLNVAMATTLILYERVRQMEKGWA</sequence>
<evidence type="ECO:0000256" key="1">
    <source>
        <dbReference type="ARBA" id="ARBA00007228"/>
    </source>
</evidence>
<evidence type="ECO:0000256" key="2">
    <source>
        <dbReference type="ARBA" id="ARBA00022603"/>
    </source>
</evidence>
<evidence type="ECO:0000259" key="4">
    <source>
        <dbReference type="SMART" id="SM00967"/>
    </source>
</evidence>
<dbReference type="CDD" id="cd18095">
    <property type="entry name" value="SpoU-like_rRNA-MTase"/>
    <property type="match status" value="1"/>
</dbReference>
<evidence type="ECO:0000313" key="5">
    <source>
        <dbReference type="EMBL" id="KXG42908.1"/>
    </source>
</evidence>
<dbReference type="GO" id="GO:0005737">
    <property type="term" value="C:cytoplasm"/>
    <property type="evidence" value="ECO:0007669"/>
    <property type="project" value="UniProtKB-ARBA"/>
</dbReference>
<dbReference type="EMBL" id="LSKU01000001">
    <property type="protein sequence ID" value="KXG42908.1"/>
    <property type="molecule type" value="Genomic_DNA"/>
</dbReference>
<dbReference type="InterPro" id="IPR001537">
    <property type="entry name" value="SpoU_MeTrfase"/>
</dbReference>
<dbReference type="InterPro" id="IPR029028">
    <property type="entry name" value="Alpha/beta_knot_MTases"/>
</dbReference>
<dbReference type="Pfam" id="PF22435">
    <property type="entry name" value="MRM3-like_sub_bind"/>
    <property type="match status" value="1"/>
</dbReference>
<dbReference type="SUPFAM" id="SSF55315">
    <property type="entry name" value="L30e-like"/>
    <property type="match status" value="1"/>
</dbReference>
<dbReference type="STRING" id="1413211.U473_01855"/>
<dbReference type="Pfam" id="PF00588">
    <property type="entry name" value="SpoU_methylase"/>
    <property type="match status" value="1"/>
</dbReference>
<dbReference type="GO" id="GO:0006396">
    <property type="term" value="P:RNA processing"/>
    <property type="evidence" value="ECO:0007669"/>
    <property type="project" value="InterPro"/>
</dbReference>
<dbReference type="SMART" id="SM00967">
    <property type="entry name" value="SpoU_sub_bind"/>
    <property type="match status" value="1"/>
</dbReference>
<dbReference type="GO" id="GO:0032259">
    <property type="term" value="P:methylation"/>
    <property type="evidence" value="ECO:0007669"/>
    <property type="project" value="UniProtKB-KW"/>
</dbReference>
<dbReference type="InterPro" id="IPR029026">
    <property type="entry name" value="tRNA_m1G_MTases_N"/>
</dbReference>
<dbReference type="GO" id="GO:0003723">
    <property type="term" value="F:RNA binding"/>
    <property type="evidence" value="ECO:0007669"/>
    <property type="project" value="InterPro"/>
</dbReference>
<dbReference type="InterPro" id="IPR053888">
    <property type="entry name" value="MRM3-like_sub_bind"/>
</dbReference>
<proteinExistence type="inferred from homology"/>
<reference evidence="5 6" key="1">
    <citation type="submission" date="2016-02" db="EMBL/GenBank/DDBJ databases">
        <title>Draft Genome for Tepidibacillus decaturensis nov. sp. Strain Z9, an Anaerobic, Moderately Thermophilic and Heterotrophic Bacterium from Deep Subsurface of the Illinois Basin, USA.</title>
        <authorList>
            <person name="Dong Y."/>
            <person name="Chang J.Y."/>
            <person name="Sanford R."/>
            <person name="Fouke B.W."/>
        </authorList>
    </citation>
    <scope>NUCLEOTIDE SEQUENCE [LARGE SCALE GENOMIC DNA]</scope>
    <source>
        <strain evidence="5 6">Z9</strain>
    </source>
</reference>